<dbReference type="Proteomes" id="UP001177023">
    <property type="component" value="Unassembled WGS sequence"/>
</dbReference>
<protein>
    <recommendedName>
        <fullName evidence="1">Glycine N-acyltransferase-like protein</fullName>
        <ecNumber evidence="1">2.3.1.-</ecNumber>
    </recommendedName>
</protein>
<feature type="non-terminal residue" evidence="2">
    <location>
        <position position="1"/>
    </location>
</feature>
<gene>
    <name evidence="2" type="ORF">MSPICULIGERA_LOCUS7300</name>
</gene>
<dbReference type="InterPro" id="IPR016181">
    <property type="entry name" value="Acyl_CoA_acyltransferase"/>
</dbReference>
<dbReference type="PANTHER" id="PTHR15298:SF1">
    <property type="entry name" value="GLYCINE N-ACYLTRANSFERASE-LIKE PROTEIN"/>
    <property type="match status" value="1"/>
</dbReference>
<keyword evidence="1" id="KW-0012">Acyltransferase</keyword>
<name>A0AA36CHU3_9BILA</name>
<proteinExistence type="inferred from homology"/>
<dbReference type="PANTHER" id="PTHR15298">
    <property type="entry name" value="L-COA N-ACYLTRANSFERASE-RELATED"/>
    <property type="match status" value="1"/>
</dbReference>
<dbReference type="SUPFAM" id="SSF55729">
    <property type="entry name" value="Acyl-CoA N-acyltransferases (Nat)"/>
    <property type="match status" value="1"/>
</dbReference>
<keyword evidence="3" id="KW-1185">Reference proteome</keyword>
<organism evidence="2 3">
    <name type="scientific">Mesorhabditis spiculigera</name>
    <dbReference type="NCBI Taxonomy" id="96644"/>
    <lineage>
        <taxon>Eukaryota</taxon>
        <taxon>Metazoa</taxon>
        <taxon>Ecdysozoa</taxon>
        <taxon>Nematoda</taxon>
        <taxon>Chromadorea</taxon>
        <taxon>Rhabditida</taxon>
        <taxon>Rhabditina</taxon>
        <taxon>Rhabditomorpha</taxon>
        <taxon>Rhabditoidea</taxon>
        <taxon>Rhabditidae</taxon>
        <taxon>Mesorhabditinae</taxon>
        <taxon>Mesorhabditis</taxon>
    </lineage>
</organism>
<evidence type="ECO:0000313" key="3">
    <source>
        <dbReference type="Proteomes" id="UP001177023"/>
    </source>
</evidence>
<accession>A0AA36CHU3</accession>
<dbReference type="EC" id="2.3.1.-" evidence="1"/>
<dbReference type="InterPro" id="IPR010313">
    <property type="entry name" value="Glycine_N-acyltransferase"/>
</dbReference>
<evidence type="ECO:0000256" key="1">
    <source>
        <dbReference type="RuleBase" id="RU368002"/>
    </source>
</evidence>
<reference evidence="2" key="1">
    <citation type="submission" date="2023-06" db="EMBL/GenBank/DDBJ databases">
        <authorList>
            <person name="Delattre M."/>
        </authorList>
    </citation>
    <scope>NUCLEOTIDE SEQUENCE</scope>
    <source>
        <strain evidence="2">AF72</strain>
    </source>
</reference>
<dbReference type="AlphaFoldDB" id="A0AA36CHU3"/>
<sequence>MAPKYAASPAEFAEFLSELPEDVGLQLTPLKSALKIALAGLIPLGRFEIWRLEGGYYCYLMDYLGTFLYCQNAGERDERLLAAGLDYMLQTTKMGSVLRERELVILWGDADTIEKLTTLLVSLHNYRTHSTVCLDTLFIIPNGCQLAEKSLPPGYFLDTLRADDAELVAARWAYSAEDEPERIRIRLSSLPSSCVRSRGGEQLAGWVTVDHRGMVQHLHVLPEHRGKGIRAHLMQDIAAKMYGSPGLAILPYYCVDDRNSAMLRWVPNGHTVYGSDGKAQKILFMPVNFDK</sequence>
<evidence type="ECO:0000313" key="2">
    <source>
        <dbReference type="EMBL" id="CAJ0568788.1"/>
    </source>
</evidence>
<dbReference type="EMBL" id="CATQJA010001831">
    <property type="protein sequence ID" value="CAJ0568788.1"/>
    <property type="molecule type" value="Genomic_DNA"/>
</dbReference>
<dbReference type="Gene3D" id="3.40.630.30">
    <property type="match status" value="1"/>
</dbReference>
<dbReference type="GO" id="GO:0005739">
    <property type="term" value="C:mitochondrion"/>
    <property type="evidence" value="ECO:0007669"/>
    <property type="project" value="InterPro"/>
</dbReference>
<comment type="similarity">
    <text evidence="1">Belongs to the glycine N-acyltransferase family.</text>
</comment>
<dbReference type="GO" id="GO:0047961">
    <property type="term" value="F:glycine N-acyltransferase activity"/>
    <property type="evidence" value="ECO:0007669"/>
    <property type="project" value="InterPro"/>
</dbReference>
<comment type="caution">
    <text evidence="2">The sequence shown here is derived from an EMBL/GenBank/DDBJ whole genome shotgun (WGS) entry which is preliminary data.</text>
</comment>
<keyword evidence="1" id="KW-0808">Transferase</keyword>